<gene>
    <name evidence="1" type="ORF">GCM10008964_11280</name>
</gene>
<proteinExistence type="predicted"/>
<protein>
    <submittedName>
        <fullName evidence="1">Uncharacterized protein</fullName>
    </submittedName>
</protein>
<evidence type="ECO:0000313" key="1">
    <source>
        <dbReference type="EMBL" id="GAA0221545.1"/>
    </source>
</evidence>
<dbReference type="Proteomes" id="UP001501476">
    <property type="component" value="Unassembled WGS sequence"/>
</dbReference>
<organism evidence="1 2">
    <name type="scientific">Methylophaga marina</name>
    <dbReference type="NCBI Taxonomy" id="45495"/>
    <lineage>
        <taxon>Bacteria</taxon>
        <taxon>Pseudomonadati</taxon>
        <taxon>Pseudomonadota</taxon>
        <taxon>Gammaproteobacteria</taxon>
        <taxon>Thiotrichales</taxon>
        <taxon>Piscirickettsiaceae</taxon>
        <taxon>Methylophaga</taxon>
    </lineage>
</organism>
<dbReference type="EMBL" id="BAAADG010000004">
    <property type="protein sequence ID" value="GAA0221545.1"/>
    <property type="molecule type" value="Genomic_DNA"/>
</dbReference>
<sequence>MLIVQTFLTQWDKSQRSEADKRQRLHQPDRALVCLASANTLADERIVLDMHGEPEQHKRIQFHLDTEDFYIDRFHFSLTERTLAYKTAQSAPRLISALEEGWVQCRYNWRRRVEQSGYIYWLYEDVTLNACFVDNFREDVFMRQAADHVFTDLTLPAE</sequence>
<dbReference type="RefSeq" id="WP_286304425.1">
    <property type="nucleotide sequence ID" value="NZ_AP027741.1"/>
</dbReference>
<reference evidence="2" key="1">
    <citation type="journal article" date="2019" name="Int. J. Syst. Evol. Microbiol.">
        <title>The Global Catalogue of Microorganisms (GCM) 10K type strain sequencing project: providing services to taxonomists for standard genome sequencing and annotation.</title>
        <authorList>
            <consortium name="The Broad Institute Genomics Platform"/>
            <consortium name="The Broad Institute Genome Sequencing Center for Infectious Disease"/>
            <person name="Wu L."/>
            <person name="Ma J."/>
        </authorList>
    </citation>
    <scope>NUCLEOTIDE SEQUENCE [LARGE SCALE GENOMIC DNA]</scope>
    <source>
        <strain evidence="2">JCM 6886</strain>
    </source>
</reference>
<comment type="caution">
    <text evidence="1">The sequence shown here is derived from an EMBL/GenBank/DDBJ whole genome shotgun (WGS) entry which is preliminary data.</text>
</comment>
<keyword evidence="2" id="KW-1185">Reference proteome</keyword>
<evidence type="ECO:0000313" key="2">
    <source>
        <dbReference type="Proteomes" id="UP001501476"/>
    </source>
</evidence>
<accession>A0ABP3D2D5</accession>
<name>A0ABP3D2D5_9GAMM</name>